<keyword evidence="2 3" id="KW-0456">Lyase</keyword>
<accession>A0A1H6FGM7</accession>
<proteinExistence type="predicted"/>
<dbReference type="PANTHER" id="PTHR33542">
    <property type="entry name" value="SIROHYDROCHLORIN FERROCHELATASE, CHLOROPLASTIC"/>
    <property type="match status" value="1"/>
</dbReference>
<dbReference type="PANTHER" id="PTHR33542:SF3">
    <property type="entry name" value="SIROHYDROCHLORIN FERROCHELATASE, CHLOROPLASTIC"/>
    <property type="match status" value="1"/>
</dbReference>
<dbReference type="EMBL" id="FMSV02000553">
    <property type="protein sequence ID" value="SEH08581.1"/>
    <property type="molecule type" value="Genomic_DNA"/>
</dbReference>
<dbReference type="SUPFAM" id="SSF53800">
    <property type="entry name" value="Chelatase"/>
    <property type="match status" value="1"/>
</dbReference>
<protein>
    <submittedName>
        <fullName evidence="3">Sirohydrochlorin cobaltochelatase</fullName>
        <ecNumber evidence="3">4.99.1.3</ecNumber>
    </submittedName>
</protein>
<dbReference type="RefSeq" id="WP_103922107.1">
    <property type="nucleotide sequence ID" value="NZ_FMSV02000553.1"/>
</dbReference>
<dbReference type="Proteomes" id="UP000236724">
    <property type="component" value="Unassembled WGS sequence"/>
</dbReference>
<dbReference type="GO" id="GO:0016852">
    <property type="term" value="F:sirohydrochlorin cobaltochelatase activity"/>
    <property type="evidence" value="ECO:0007669"/>
    <property type="project" value="UniProtKB-EC"/>
</dbReference>
<dbReference type="AlphaFoldDB" id="A0A1H6FGM7"/>
<evidence type="ECO:0000313" key="3">
    <source>
        <dbReference type="EMBL" id="SEH08581.1"/>
    </source>
</evidence>
<dbReference type="InterPro" id="IPR002762">
    <property type="entry name" value="CbiX-like"/>
</dbReference>
<dbReference type="Pfam" id="PF01903">
    <property type="entry name" value="CbiX"/>
    <property type="match status" value="1"/>
</dbReference>
<dbReference type="GO" id="GO:0046872">
    <property type="term" value="F:metal ion binding"/>
    <property type="evidence" value="ECO:0007669"/>
    <property type="project" value="UniProtKB-KW"/>
</dbReference>
<keyword evidence="4" id="KW-1185">Reference proteome</keyword>
<evidence type="ECO:0000256" key="1">
    <source>
        <dbReference type="ARBA" id="ARBA00022723"/>
    </source>
</evidence>
<dbReference type="CDD" id="cd03416">
    <property type="entry name" value="CbiX_SirB_N"/>
    <property type="match status" value="1"/>
</dbReference>
<dbReference type="EC" id="4.99.1.3" evidence="3"/>
<evidence type="ECO:0000313" key="4">
    <source>
        <dbReference type="Proteomes" id="UP000236724"/>
    </source>
</evidence>
<gene>
    <name evidence="3" type="primary">cbiX</name>
    <name evidence="3" type="ORF">MBHS_04473</name>
</gene>
<name>A0A1H6FGM7_9GAMM</name>
<organism evidence="3 4">
    <name type="scientific">Candidatus Venteria ishoeyi</name>
    <dbReference type="NCBI Taxonomy" id="1899563"/>
    <lineage>
        <taxon>Bacteria</taxon>
        <taxon>Pseudomonadati</taxon>
        <taxon>Pseudomonadota</taxon>
        <taxon>Gammaproteobacteria</taxon>
        <taxon>Thiotrichales</taxon>
        <taxon>Thiotrichaceae</taxon>
        <taxon>Venteria</taxon>
    </lineage>
</organism>
<keyword evidence="1" id="KW-0479">Metal-binding</keyword>
<dbReference type="Gene3D" id="3.40.50.1400">
    <property type="match status" value="1"/>
</dbReference>
<dbReference type="InterPro" id="IPR050963">
    <property type="entry name" value="Sirohydro_Cobaltochel/CbiX"/>
</dbReference>
<reference evidence="3 4" key="1">
    <citation type="submission" date="2016-10" db="EMBL/GenBank/DDBJ databases">
        <authorList>
            <person name="de Groot N.N."/>
        </authorList>
    </citation>
    <scope>NUCLEOTIDE SEQUENCE [LARGE SCALE GENOMIC DNA]</scope>
    <source>
        <strain evidence="3">MBHS1</strain>
    </source>
</reference>
<sequence>MSNSLLLVAHGSRRESSNDEVRHVAMQLQQQLNKPDIEVYCAFLELASPSIAEGLKHCIETGTQQVTVLPYFLSAGRHVSTDIPAIIKEVQALYPDVDIQIIPHLGAATAIPEVLAQLTIKRINASLSSTQKPENIC</sequence>
<dbReference type="OrthoDB" id="9797895at2"/>
<evidence type="ECO:0000256" key="2">
    <source>
        <dbReference type="ARBA" id="ARBA00023239"/>
    </source>
</evidence>